<dbReference type="EMBL" id="MUZR01000011">
    <property type="protein sequence ID" value="OOC10706.1"/>
    <property type="molecule type" value="Genomic_DNA"/>
</dbReference>
<dbReference type="Proteomes" id="UP000189177">
    <property type="component" value="Unassembled WGS sequence"/>
</dbReference>
<comment type="cofactor">
    <cofactor evidence="1">
        <name>Mg(2+)</name>
        <dbReference type="ChEBI" id="CHEBI:18420"/>
    </cofactor>
</comment>
<accession>A0A1V3A062</accession>
<evidence type="ECO:0000256" key="1">
    <source>
        <dbReference type="ARBA" id="ARBA00001946"/>
    </source>
</evidence>
<dbReference type="PANTHER" id="PTHR46663:SF3">
    <property type="entry name" value="SLL0267 PROTEIN"/>
    <property type="match status" value="1"/>
</dbReference>
<dbReference type="Pfam" id="PF13426">
    <property type="entry name" value="PAS_9"/>
    <property type="match status" value="1"/>
</dbReference>
<feature type="domain" description="GGDEF" evidence="5">
    <location>
        <begin position="293"/>
        <end position="426"/>
    </location>
</feature>
<comment type="caution">
    <text evidence="6">The sequence shown here is derived from an EMBL/GenBank/DDBJ whole genome shotgun (WGS) entry which is preliminary data.</text>
</comment>
<dbReference type="InterPro" id="IPR000014">
    <property type="entry name" value="PAS"/>
</dbReference>
<dbReference type="SUPFAM" id="SSF55073">
    <property type="entry name" value="Nucleotide cyclase"/>
    <property type="match status" value="1"/>
</dbReference>
<dbReference type="Pfam" id="PF00990">
    <property type="entry name" value="GGDEF"/>
    <property type="match status" value="1"/>
</dbReference>
<reference evidence="6 7" key="1">
    <citation type="submission" date="2017-02" db="EMBL/GenBank/DDBJ databases">
        <title>Genomic diversity within the haloalkaliphilic genus Thioalkalivibrio.</title>
        <authorList>
            <person name="Ahn A.-C."/>
            <person name="Meier-Kolthoff J."/>
            <person name="Overmars L."/>
            <person name="Richter M."/>
            <person name="Woyke T."/>
            <person name="Sorokin D.Y."/>
            <person name="Muyzer G."/>
        </authorList>
    </citation>
    <scope>NUCLEOTIDE SEQUENCE [LARGE SCALE GENOMIC DNA]</scope>
    <source>
        <strain evidence="6 7">HL17</strain>
    </source>
</reference>
<dbReference type="InterPro" id="IPR029787">
    <property type="entry name" value="Nucleotide_cyclase"/>
</dbReference>
<feature type="domain" description="PAS" evidence="3">
    <location>
        <begin position="135"/>
        <end position="206"/>
    </location>
</feature>
<evidence type="ECO:0000256" key="2">
    <source>
        <dbReference type="SAM" id="MobiDB-lite"/>
    </source>
</evidence>
<evidence type="ECO:0000259" key="5">
    <source>
        <dbReference type="PROSITE" id="PS50887"/>
    </source>
</evidence>
<dbReference type="RefSeq" id="WP_077243899.1">
    <property type="nucleotide sequence ID" value="NZ_MUZR01000011.1"/>
</dbReference>
<feature type="region of interest" description="Disordered" evidence="2">
    <location>
        <begin position="425"/>
        <end position="444"/>
    </location>
</feature>
<feature type="domain" description="PAC" evidence="4">
    <location>
        <begin position="207"/>
        <end position="261"/>
    </location>
</feature>
<dbReference type="NCBIfam" id="TIGR00229">
    <property type="entry name" value="sensory_box"/>
    <property type="match status" value="2"/>
</dbReference>
<dbReference type="InterPro" id="IPR001610">
    <property type="entry name" value="PAC"/>
</dbReference>
<dbReference type="InterPro" id="IPR000160">
    <property type="entry name" value="GGDEF_dom"/>
</dbReference>
<dbReference type="AlphaFoldDB" id="A0A1V3A062"/>
<dbReference type="SUPFAM" id="SSF55785">
    <property type="entry name" value="PYP-like sensor domain (PAS domain)"/>
    <property type="match status" value="2"/>
</dbReference>
<evidence type="ECO:0000259" key="3">
    <source>
        <dbReference type="PROSITE" id="PS50112"/>
    </source>
</evidence>
<name>A0A1V3A062_9GAMM</name>
<organism evidence="6 7">
    <name type="scientific">Thioalkalivibrio halophilus</name>
    <dbReference type="NCBI Taxonomy" id="252474"/>
    <lineage>
        <taxon>Bacteria</taxon>
        <taxon>Pseudomonadati</taxon>
        <taxon>Pseudomonadota</taxon>
        <taxon>Gammaproteobacteria</taxon>
        <taxon>Chromatiales</taxon>
        <taxon>Ectothiorhodospiraceae</taxon>
        <taxon>Thioalkalivibrio</taxon>
    </lineage>
</organism>
<dbReference type="PROSITE" id="PS50112">
    <property type="entry name" value="PAS"/>
    <property type="match status" value="2"/>
</dbReference>
<dbReference type="PROSITE" id="PS50887">
    <property type="entry name" value="GGDEF"/>
    <property type="match status" value="1"/>
</dbReference>
<proteinExistence type="predicted"/>
<evidence type="ECO:0000313" key="7">
    <source>
        <dbReference type="Proteomes" id="UP000189177"/>
    </source>
</evidence>
<dbReference type="PANTHER" id="PTHR46663">
    <property type="entry name" value="DIGUANYLATE CYCLASE DGCT-RELATED"/>
    <property type="match status" value="1"/>
</dbReference>
<dbReference type="OrthoDB" id="9812260at2"/>
<sequence length="444" mass="47894">MMPNPDLSMPPAAVPGAVLWAGDGGGDFAGSGPSGDGLRAILEASADAIIVVDSAGVLRYANPAASRLFGRDLQALRGTGFGFPTAPGRTEIDVLPPGEAPRVAEMHVTALSWDGDDASLAILRDVTERKAMEDELRLAAQVFENASEGLLITDAGQRVLKVNPAFMSITGYQPGEVHGRPMGELLDSEHQDPALLETIEAAVRSAGRWEGELVKRRRDGGPCYTWTTVVAVRGEMGQPTHFIVTFEDITRWKEAQQRLDHLAHADPLTDLPNRTAFHQHLDLALGQARRHGDVVSVLFVDLDHFKPVNDALGHAVGDEILQAVAARLRETVRESDLVARLGGDEFIVLVRDIRREADAGIVAQKVIDALQAPFYVRDHEVHIGSSVGIAMYPDDGHDCDGLIHQADQAMYRAKDRGRGLFAFASEVGDKPSPKPPRGESTDCA</sequence>
<dbReference type="FunFam" id="3.30.70.270:FF:000001">
    <property type="entry name" value="Diguanylate cyclase domain protein"/>
    <property type="match status" value="1"/>
</dbReference>
<keyword evidence="7" id="KW-1185">Reference proteome</keyword>
<gene>
    <name evidence="6" type="ORF">B1A74_04545</name>
</gene>
<protein>
    <submittedName>
        <fullName evidence="6">PAS domain S-box protein</fullName>
    </submittedName>
</protein>
<evidence type="ECO:0000313" key="6">
    <source>
        <dbReference type="EMBL" id="OOC10706.1"/>
    </source>
</evidence>
<dbReference type="STRING" id="252474.B1A74_04545"/>
<dbReference type="InterPro" id="IPR000700">
    <property type="entry name" value="PAS-assoc_C"/>
</dbReference>
<dbReference type="Gene3D" id="3.30.450.20">
    <property type="entry name" value="PAS domain"/>
    <property type="match status" value="2"/>
</dbReference>
<dbReference type="Gene3D" id="3.30.70.270">
    <property type="match status" value="1"/>
</dbReference>
<dbReference type="SMART" id="SM00267">
    <property type="entry name" value="GGDEF"/>
    <property type="match status" value="1"/>
</dbReference>
<feature type="compositionally biased region" description="Basic and acidic residues" evidence="2">
    <location>
        <begin position="427"/>
        <end position="444"/>
    </location>
</feature>
<dbReference type="GO" id="GO:0003824">
    <property type="term" value="F:catalytic activity"/>
    <property type="evidence" value="ECO:0007669"/>
    <property type="project" value="UniProtKB-ARBA"/>
</dbReference>
<evidence type="ECO:0000259" key="4">
    <source>
        <dbReference type="PROSITE" id="PS50113"/>
    </source>
</evidence>
<dbReference type="InterPro" id="IPR043128">
    <property type="entry name" value="Rev_trsase/Diguanyl_cyclase"/>
</dbReference>
<dbReference type="NCBIfam" id="TIGR00254">
    <property type="entry name" value="GGDEF"/>
    <property type="match status" value="1"/>
</dbReference>
<dbReference type="SMART" id="SM00086">
    <property type="entry name" value="PAC"/>
    <property type="match status" value="2"/>
</dbReference>
<dbReference type="InterPro" id="IPR035965">
    <property type="entry name" value="PAS-like_dom_sf"/>
</dbReference>
<dbReference type="Pfam" id="PF13188">
    <property type="entry name" value="PAS_8"/>
    <property type="match status" value="1"/>
</dbReference>
<dbReference type="CDD" id="cd00130">
    <property type="entry name" value="PAS"/>
    <property type="match status" value="2"/>
</dbReference>
<dbReference type="InterPro" id="IPR052163">
    <property type="entry name" value="DGC-Regulatory_Protein"/>
</dbReference>
<dbReference type="SMART" id="SM00091">
    <property type="entry name" value="PAS"/>
    <property type="match status" value="2"/>
</dbReference>
<feature type="domain" description="PAS" evidence="3">
    <location>
        <begin position="34"/>
        <end position="78"/>
    </location>
</feature>
<dbReference type="PROSITE" id="PS50113">
    <property type="entry name" value="PAC"/>
    <property type="match status" value="1"/>
</dbReference>
<dbReference type="CDD" id="cd01949">
    <property type="entry name" value="GGDEF"/>
    <property type="match status" value="1"/>
</dbReference>